<keyword evidence="2" id="KW-0378">Hydrolase</keyword>
<dbReference type="NCBIfam" id="TIGR04123">
    <property type="entry name" value="P_estr_lig_assc"/>
    <property type="match status" value="1"/>
</dbReference>
<organism evidence="2 3">
    <name type="scientific">Mucilaginibacter antarcticus</name>
    <dbReference type="NCBI Taxonomy" id="1855725"/>
    <lineage>
        <taxon>Bacteria</taxon>
        <taxon>Pseudomonadati</taxon>
        <taxon>Bacteroidota</taxon>
        <taxon>Sphingobacteriia</taxon>
        <taxon>Sphingobacteriales</taxon>
        <taxon>Sphingobacteriaceae</taxon>
        <taxon>Mucilaginibacter</taxon>
    </lineage>
</organism>
<dbReference type="GO" id="GO:0016787">
    <property type="term" value="F:hydrolase activity"/>
    <property type="evidence" value="ECO:0007669"/>
    <property type="project" value="UniProtKB-KW"/>
</dbReference>
<dbReference type="EMBL" id="JBHUON010000002">
    <property type="protein sequence ID" value="MFD2863731.1"/>
    <property type="molecule type" value="Genomic_DNA"/>
</dbReference>
<dbReference type="PIRSF" id="PIRSF000887">
    <property type="entry name" value="Pesterase_MJ0037"/>
    <property type="match status" value="1"/>
</dbReference>
<keyword evidence="2" id="KW-0540">Nuclease</keyword>
<dbReference type="Pfam" id="PF00149">
    <property type="entry name" value="Metallophos"/>
    <property type="match status" value="1"/>
</dbReference>
<protein>
    <submittedName>
        <fullName evidence="2">Ligase-associated DNA damage response endonuclease PdeM</fullName>
        <ecNumber evidence="2">3.1.-.-</ecNumber>
    </submittedName>
</protein>
<dbReference type="GO" id="GO:0016874">
    <property type="term" value="F:ligase activity"/>
    <property type="evidence" value="ECO:0007669"/>
    <property type="project" value="UniProtKB-KW"/>
</dbReference>
<reference evidence="3" key="1">
    <citation type="journal article" date="2019" name="Int. J. Syst. Evol. Microbiol.">
        <title>The Global Catalogue of Microorganisms (GCM) 10K type strain sequencing project: providing services to taxonomists for standard genome sequencing and annotation.</title>
        <authorList>
            <consortium name="The Broad Institute Genomics Platform"/>
            <consortium name="The Broad Institute Genome Sequencing Center for Infectious Disease"/>
            <person name="Wu L."/>
            <person name="Ma J."/>
        </authorList>
    </citation>
    <scope>NUCLEOTIDE SEQUENCE [LARGE SCALE GENOMIC DNA]</scope>
    <source>
        <strain evidence="3">KCTC 52232</strain>
    </source>
</reference>
<dbReference type="Gene3D" id="3.60.21.10">
    <property type="match status" value="1"/>
</dbReference>
<dbReference type="InterPro" id="IPR024173">
    <property type="entry name" value="Pesterase_MJ0037-like"/>
</dbReference>
<proteinExistence type="predicted"/>
<dbReference type="SUPFAM" id="SSF56300">
    <property type="entry name" value="Metallo-dependent phosphatases"/>
    <property type="match status" value="1"/>
</dbReference>
<dbReference type="InterPro" id="IPR029052">
    <property type="entry name" value="Metallo-depent_PP-like"/>
</dbReference>
<feature type="domain" description="Calcineurin-like phosphoesterase" evidence="1">
    <location>
        <begin position="33"/>
        <end position="163"/>
    </location>
</feature>
<evidence type="ECO:0000259" key="1">
    <source>
        <dbReference type="Pfam" id="PF00149"/>
    </source>
</evidence>
<name>A0ABW5XLP9_9SPHI</name>
<dbReference type="PANTHER" id="PTHR39323:SF1">
    <property type="entry name" value="BLR1149 PROTEIN"/>
    <property type="match status" value="1"/>
</dbReference>
<gene>
    <name evidence="2" type="primary">pdeM</name>
    <name evidence="2" type="ORF">ACFSYC_03430</name>
</gene>
<dbReference type="GO" id="GO:0004519">
    <property type="term" value="F:endonuclease activity"/>
    <property type="evidence" value="ECO:0007669"/>
    <property type="project" value="UniProtKB-KW"/>
</dbReference>
<dbReference type="InterPro" id="IPR004843">
    <property type="entry name" value="Calcineurin-like_PHP"/>
</dbReference>
<evidence type="ECO:0000313" key="3">
    <source>
        <dbReference type="Proteomes" id="UP001597601"/>
    </source>
</evidence>
<dbReference type="RefSeq" id="WP_377123540.1">
    <property type="nucleotide sequence ID" value="NZ_JBHUHN010000001.1"/>
</dbReference>
<dbReference type="EC" id="3.1.-.-" evidence="2"/>
<sequence>MMTDCAATSFKLLDQDLLLTCQRAIYWEQEKALIAADVHLGKVGHFRKAGIAVPRDMEQDDLAVLSDLIHEYCPEKVIFLGDLFHSDMNADWEWLRLWRQQFPKLEIILIRGNHDIVHDDHYHQLNIALHASLQIGPFVMLHHPQSETVLDTLSGYVFCGHIHPGVSLRGKGRQSITLPCFAFGKRQAILPSFGKFTGKVAIRSMKTDHIFAVLKDKVMAIA</sequence>
<dbReference type="InterPro" id="IPR026336">
    <property type="entry name" value="PdeM-like"/>
</dbReference>
<keyword evidence="3" id="KW-1185">Reference proteome</keyword>
<accession>A0ABW5XLP9</accession>
<dbReference type="Proteomes" id="UP001597601">
    <property type="component" value="Unassembled WGS sequence"/>
</dbReference>
<evidence type="ECO:0000313" key="2">
    <source>
        <dbReference type="EMBL" id="MFD2863731.1"/>
    </source>
</evidence>
<comment type="caution">
    <text evidence="2">The sequence shown here is derived from an EMBL/GenBank/DDBJ whole genome shotgun (WGS) entry which is preliminary data.</text>
</comment>
<dbReference type="PANTHER" id="PTHR39323">
    <property type="entry name" value="BLR1149 PROTEIN"/>
    <property type="match status" value="1"/>
</dbReference>
<keyword evidence="2" id="KW-0255">Endonuclease</keyword>
<keyword evidence="2" id="KW-0436">Ligase</keyword>